<feature type="region of interest" description="Disordered" evidence="1">
    <location>
        <begin position="308"/>
        <end position="358"/>
    </location>
</feature>
<name>A0A5C3QGR3_9AGAR</name>
<keyword evidence="5" id="KW-1185">Reference proteome</keyword>
<feature type="region of interest" description="Disordered" evidence="1">
    <location>
        <begin position="139"/>
        <end position="227"/>
    </location>
</feature>
<feature type="compositionally biased region" description="Polar residues" evidence="1">
    <location>
        <begin position="142"/>
        <end position="151"/>
    </location>
</feature>
<feature type="signal peptide" evidence="3">
    <location>
        <begin position="1"/>
        <end position="18"/>
    </location>
</feature>
<feature type="chain" id="PRO_5022864853" evidence="3">
    <location>
        <begin position="19"/>
        <end position="553"/>
    </location>
</feature>
<gene>
    <name evidence="4" type="ORF">BDV98DRAFT_593793</name>
</gene>
<keyword evidence="2" id="KW-0812">Transmembrane</keyword>
<keyword evidence="3" id="KW-0732">Signal</keyword>
<evidence type="ECO:0000313" key="5">
    <source>
        <dbReference type="Proteomes" id="UP000305067"/>
    </source>
</evidence>
<feature type="compositionally biased region" description="Low complexity" evidence="1">
    <location>
        <begin position="152"/>
        <end position="181"/>
    </location>
</feature>
<feature type="transmembrane region" description="Helical" evidence="2">
    <location>
        <begin position="28"/>
        <end position="49"/>
    </location>
</feature>
<evidence type="ECO:0000313" key="4">
    <source>
        <dbReference type="EMBL" id="TFL00448.1"/>
    </source>
</evidence>
<proteinExistence type="predicted"/>
<dbReference type="EMBL" id="ML178828">
    <property type="protein sequence ID" value="TFL00448.1"/>
    <property type="molecule type" value="Genomic_DNA"/>
</dbReference>
<dbReference type="AlphaFoldDB" id="A0A5C3QGR3"/>
<accession>A0A5C3QGR3</accession>
<evidence type="ECO:0000256" key="2">
    <source>
        <dbReference type="SAM" id="Phobius"/>
    </source>
</evidence>
<protein>
    <submittedName>
        <fullName evidence="4">Uncharacterized protein</fullName>
    </submittedName>
</protein>
<dbReference type="Proteomes" id="UP000305067">
    <property type="component" value="Unassembled WGS sequence"/>
</dbReference>
<keyword evidence="2" id="KW-0472">Membrane</keyword>
<evidence type="ECO:0000256" key="1">
    <source>
        <dbReference type="SAM" id="MobiDB-lite"/>
    </source>
</evidence>
<sequence length="553" mass="60723">MFSLRFPLLVFFPRIVTALPIDHQIQLYNIPVIISLLVTIALLVSLLSVKICFLRSRRRQALQESSSFGSSASFRRPKILPRKEKKNIGYLIGLLGSPTHETELSVEKSYRNEGKQHFPSLSQNSGFFSSASRADNFFDSVSPRTHSQNNARSVSLSSKGTRSSGRRSGASQSGRPPVAASPLPPLPQARQQTSRTLPPSWSPLATFAEPYSTPPEQDMRGTPAGERRVVEQRIQSLKLSSPLSPLNLLQASFDDLPTIGPSPLFRHSPTTPEVICGRVIPSSETVTPPPLVYTAQAHPYQLNHNARRQSFRTEDVTSSTLPSDGFLPEPTFVETSPSPSPLSPTSDPSPISPELRSVDFPAVSPPLPSPPVNSAAAMIISRSWGRYRQPSRARRVSSLKPSPLRNTITAEKDTVRRGGHQHSDSVELLSMIRDLVEEASSWEESIFIDEKFKMMIEQSKSHPPGGGYRSSTFPPNVYEEDITLVGSIDDGNAFGVCEGDAMSNDKLAAENPFDDEGFPLIPDEEDVTSAVFLWDNPDTYEVMTSDDNVGIAC</sequence>
<feature type="compositionally biased region" description="Low complexity" evidence="1">
    <location>
        <begin position="343"/>
        <end position="353"/>
    </location>
</feature>
<evidence type="ECO:0000256" key="3">
    <source>
        <dbReference type="SAM" id="SignalP"/>
    </source>
</evidence>
<reference evidence="4 5" key="1">
    <citation type="journal article" date="2019" name="Nat. Ecol. Evol.">
        <title>Megaphylogeny resolves global patterns of mushroom evolution.</title>
        <authorList>
            <person name="Varga T."/>
            <person name="Krizsan K."/>
            <person name="Foldi C."/>
            <person name="Dima B."/>
            <person name="Sanchez-Garcia M."/>
            <person name="Sanchez-Ramirez S."/>
            <person name="Szollosi G.J."/>
            <person name="Szarkandi J.G."/>
            <person name="Papp V."/>
            <person name="Albert L."/>
            <person name="Andreopoulos W."/>
            <person name="Angelini C."/>
            <person name="Antonin V."/>
            <person name="Barry K.W."/>
            <person name="Bougher N.L."/>
            <person name="Buchanan P."/>
            <person name="Buyck B."/>
            <person name="Bense V."/>
            <person name="Catcheside P."/>
            <person name="Chovatia M."/>
            <person name="Cooper J."/>
            <person name="Damon W."/>
            <person name="Desjardin D."/>
            <person name="Finy P."/>
            <person name="Geml J."/>
            <person name="Haridas S."/>
            <person name="Hughes K."/>
            <person name="Justo A."/>
            <person name="Karasinski D."/>
            <person name="Kautmanova I."/>
            <person name="Kiss B."/>
            <person name="Kocsube S."/>
            <person name="Kotiranta H."/>
            <person name="LaButti K.M."/>
            <person name="Lechner B.E."/>
            <person name="Liimatainen K."/>
            <person name="Lipzen A."/>
            <person name="Lukacs Z."/>
            <person name="Mihaltcheva S."/>
            <person name="Morgado L.N."/>
            <person name="Niskanen T."/>
            <person name="Noordeloos M.E."/>
            <person name="Ohm R.A."/>
            <person name="Ortiz-Santana B."/>
            <person name="Ovrebo C."/>
            <person name="Racz N."/>
            <person name="Riley R."/>
            <person name="Savchenko A."/>
            <person name="Shiryaev A."/>
            <person name="Soop K."/>
            <person name="Spirin V."/>
            <person name="Szebenyi C."/>
            <person name="Tomsovsky M."/>
            <person name="Tulloss R.E."/>
            <person name="Uehling J."/>
            <person name="Grigoriev I.V."/>
            <person name="Vagvolgyi C."/>
            <person name="Papp T."/>
            <person name="Martin F.M."/>
            <person name="Miettinen O."/>
            <person name="Hibbett D.S."/>
            <person name="Nagy L.G."/>
        </authorList>
    </citation>
    <scope>NUCLEOTIDE SEQUENCE [LARGE SCALE GENOMIC DNA]</scope>
    <source>
        <strain evidence="4 5">CBS 309.79</strain>
    </source>
</reference>
<dbReference type="OrthoDB" id="2982374at2759"/>
<keyword evidence="2" id="KW-1133">Transmembrane helix</keyword>
<organism evidence="4 5">
    <name type="scientific">Pterulicium gracile</name>
    <dbReference type="NCBI Taxonomy" id="1884261"/>
    <lineage>
        <taxon>Eukaryota</taxon>
        <taxon>Fungi</taxon>
        <taxon>Dikarya</taxon>
        <taxon>Basidiomycota</taxon>
        <taxon>Agaricomycotina</taxon>
        <taxon>Agaricomycetes</taxon>
        <taxon>Agaricomycetidae</taxon>
        <taxon>Agaricales</taxon>
        <taxon>Pleurotineae</taxon>
        <taxon>Pterulaceae</taxon>
        <taxon>Pterulicium</taxon>
    </lineage>
</organism>